<keyword evidence="3" id="KW-1185">Reference proteome</keyword>
<evidence type="ECO:0000259" key="1">
    <source>
        <dbReference type="Pfam" id="PF18643"/>
    </source>
</evidence>
<dbReference type="EMBL" id="CP003481">
    <property type="protein sequence ID" value="AFI05501.1"/>
    <property type="molecule type" value="Genomic_DNA"/>
</dbReference>
<keyword evidence="2" id="KW-0378">Hydrolase</keyword>
<dbReference type="AlphaFoldDB" id="I0ERD2"/>
<reference evidence="2 3" key="1">
    <citation type="journal article" date="2013" name="PLoS ONE">
        <title>Sequence Divergence and Conservation in Genomes ofHelicobacter cetorum Strains from a Dolphin and a Whale.</title>
        <authorList>
            <person name="Kersulyte D."/>
            <person name="Rossi M."/>
            <person name="Berg D.E."/>
        </authorList>
    </citation>
    <scope>NUCLEOTIDE SEQUENCE [LARGE SCALE GENOMIC DNA]</scope>
    <source>
        <strain evidence="2 3">MIT 99-5656</strain>
    </source>
</reference>
<dbReference type="REBASE" id="47703">
    <property type="entry name" value="Hce99ORF2400P"/>
</dbReference>
<dbReference type="PATRIC" id="fig|1163745.3.peg.509"/>
<keyword evidence="2" id="KW-0540">Nuclease</keyword>
<dbReference type="eggNOG" id="ENOG5031ACM">
    <property type="taxonomic scope" value="Bacteria"/>
</dbReference>
<feature type="domain" description="BsaWI restriction endonuclease type 2" evidence="1">
    <location>
        <begin position="137"/>
        <end position="241"/>
    </location>
</feature>
<accession>I0ERD2</accession>
<dbReference type="STRING" id="1163745.HCD_02405"/>
<sequence length="266" mass="30656">MRALQRIVKKNLKVSATIKGLYTIILSISINKVFELSLADTILEHFKDFINSHSEPYKSLQAFYTQEKERFFNSKVSDYVNQGKSKEEASILARQGFVSAIGRALEKIIELLLQDFCLKNNVKITNDKILRAKNIDDELDKVKRALLVHFGEYSVLPDGDIILYQTNKDNVKILAILSVKNSFRERFTETPYWKLKLLQSPITSHIKVFMITPDNDDEISFKGKPKKARIVMEYELDGIYLAKSEFDKSSKIKGIENLLEDLEKLL</sequence>
<dbReference type="KEGG" id="hcm:HCD_02405"/>
<organism evidence="2 3">
    <name type="scientific">Helicobacter cetorum (strain ATCC BAA-540 / CCUG 52418 / MIT 99-5656)</name>
    <dbReference type="NCBI Taxonomy" id="1163745"/>
    <lineage>
        <taxon>Bacteria</taxon>
        <taxon>Pseudomonadati</taxon>
        <taxon>Campylobacterota</taxon>
        <taxon>Epsilonproteobacteria</taxon>
        <taxon>Campylobacterales</taxon>
        <taxon>Helicobacteraceae</taxon>
        <taxon>Helicobacter</taxon>
    </lineage>
</organism>
<dbReference type="GO" id="GO:0004519">
    <property type="term" value="F:endonuclease activity"/>
    <property type="evidence" value="ECO:0007669"/>
    <property type="project" value="UniProtKB-KW"/>
</dbReference>
<dbReference type="Proteomes" id="UP000005013">
    <property type="component" value="Chromosome"/>
</dbReference>
<dbReference type="HOGENOM" id="CLU_095647_0_0_7"/>
<proteinExistence type="predicted"/>
<name>I0ERD2_HELCM</name>
<gene>
    <name evidence="2" type="ordered locus">HCD_02405</name>
</gene>
<dbReference type="InterPro" id="IPR041551">
    <property type="entry name" value="RE_BsaWI"/>
</dbReference>
<keyword evidence="2" id="KW-0255">Endonuclease</keyword>
<evidence type="ECO:0000313" key="3">
    <source>
        <dbReference type="Proteomes" id="UP000005013"/>
    </source>
</evidence>
<protein>
    <submittedName>
        <fullName evidence="2">Endonuclease MjaVIP</fullName>
    </submittedName>
</protein>
<evidence type="ECO:0000313" key="2">
    <source>
        <dbReference type="EMBL" id="AFI05501.1"/>
    </source>
</evidence>
<dbReference type="Pfam" id="PF18643">
    <property type="entry name" value="RE_BsaWI"/>
    <property type="match status" value="1"/>
</dbReference>